<keyword evidence="3" id="KW-1185">Reference proteome</keyword>
<reference evidence="2 3" key="1">
    <citation type="submission" date="2018-08" db="EMBL/GenBank/DDBJ databases">
        <title>Chitinophagaceae sp. K23C18032701, a novel bacterium isolated from forest soil.</title>
        <authorList>
            <person name="Wang C."/>
        </authorList>
    </citation>
    <scope>NUCLEOTIDE SEQUENCE [LARGE SCALE GENOMIC DNA]</scope>
    <source>
        <strain evidence="2 3">K23C18032701</strain>
    </source>
</reference>
<dbReference type="InterPro" id="IPR017927">
    <property type="entry name" value="FAD-bd_FR_type"/>
</dbReference>
<dbReference type="GO" id="GO:0016491">
    <property type="term" value="F:oxidoreductase activity"/>
    <property type="evidence" value="ECO:0007669"/>
    <property type="project" value="InterPro"/>
</dbReference>
<comment type="caution">
    <text evidence="2">The sequence shown here is derived from an EMBL/GenBank/DDBJ whole genome shotgun (WGS) entry which is preliminary data.</text>
</comment>
<dbReference type="PANTHER" id="PTHR30157:SF0">
    <property type="entry name" value="NADPH-DEPENDENT FERRIC-CHELATE REDUCTASE"/>
    <property type="match status" value="1"/>
</dbReference>
<dbReference type="SUPFAM" id="SSF63380">
    <property type="entry name" value="Riboflavin synthase domain-like"/>
    <property type="match status" value="1"/>
</dbReference>
<dbReference type="OrthoDB" id="649820at2"/>
<dbReference type="InterPro" id="IPR017938">
    <property type="entry name" value="Riboflavin_synthase-like_b-brl"/>
</dbReference>
<accession>A0A3E1NKX6</accession>
<dbReference type="InterPro" id="IPR039374">
    <property type="entry name" value="SIP_fam"/>
</dbReference>
<organism evidence="2 3">
    <name type="scientific">Deminuibacter soli</name>
    <dbReference type="NCBI Taxonomy" id="2291815"/>
    <lineage>
        <taxon>Bacteria</taxon>
        <taxon>Pseudomonadati</taxon>
        <taxon>Bacteroidota</taxon>
        <taxon>Chitinophagia</taxon>
        <taxon>Chitinophagales</taxon>
        <taxon>Chitinophagaceae</taxon>
        <taxon>Deminuibacter</taxon>
    </lineage>
</organism>
<dbReference type="RefSeq" id="WP_116846575.1">
    <property type="nucleotide sequence ID" value="NZ_QTJU01000002.1"/>
</dbReference>
<dbReference type="PANTHER" id="PTHR30157">
    <property type="entry name" value="FERRIC REDUCTASE, NADPH-DEPENDENT"/>
    <property type="match status" value="1"/>
</dbReference>
<proteinExistence type="predicted"/>
<dbReference type="Proteomes" id="UP000261284">
    <property type="component" value="Unassembled WGS sequence"/>
</dbReference>
<evidence type="ECO:0000313" key="3">
    <source>
        <dbReference type="Proteomes" id="UP000261284"/>
    </source>
</evidence>
<dbReference type="AlphaFoldDB" id="A0A3E1NKX6"/>
<dbReference type="Gene3D" id="2.40.30.10">
    <property type="entry name" value="Translation factors"/>
    <property type="match status" value="1"/>
</dbReference>
<sequence length="235" mass="26139">MFNIKQKAIALIENRVGKTGRVLGVRHWEPGGFVEIDLHLPDIDMYRFSSVQHIKCRVAPAQYRDYTIAGWDAETHTCTLYIHTAHAGAGSNWANNLEEGDEIVYLGVSGSVHSATERSTLLCLGDASTIGHYWALQQLAHSGRANLCGAIALDHEAYCGQLNDYLRMNVQPLLQTDAGGETVLLQWMQQELLKRQHEDVTVYVAGYSPAVATLRRQLRSLRYGGALVKAQAFWS</sequence>
<gene>
    <name evidence="2" type="ORF">DXN05_07240</name>
</gene>
<evidence type="ECO:0000313" key="2">
    <source>
        <dbReference type="EMBL" id="RFM28585.1"/>
    </source>
</evidence>
<feature type="domain" description="FAD-binding FR-type" evidence="1">
    <location>
        <begin position="15"/>
        <end position="115"/>
    </location>
</feature>
<evidence type="ECO:0000259" key="1">
    <source>
        <dbReference type="PROSITE" id="PS51384"/>
    </source>
</evidence>
<dbReference type="PROSITE" id="PS51384">
    <property type="entry name" value="FAD_FR"/>
    <property type="match status" value="1"/>
</dbReference>
<dbReference type="EMBL" id="QTJU01000002">
    <property type="protein sequence ID" value="RFM28585.1"/>
    <property type="molecule type" value="Genomic_DNA"/>
</dbReference>
<name>A0A3E1NKX6_9BACT</name>
<protein>
    <recommendedName>
        <fullName evidence="1">FAD-binding FR-type domain-containing protein</fullName>
    </recommendedName>
</protein>